<dbReference type="PRINTS" id="PR00344">
    <property type="entry name" value="BCTRLSENSOR"/>
</dbReference>
<keyword evidence="10" id="KW-0812">Transmembrane</keyword>
<protein>
    <recommendedName>
        <fullName evidence="2">histidine kinase</fullName>
        <ecNumber evidence="2">2.7.13.3</ecNumber>
    </recommendedName>
</protein>
<dbReference type="InterPro" id="IPR003594">
    <property type="entry name" value="HATPase_dom"/>
</dbReference>
<dbReference type="SUPFAM" id="SSF55874">
    <property type="entry name" value="ATPase domain of HSP90 chaperone/DNA topoisomerase II/histidine kinase"/>
    <property type="match status" value="1"/>
</dbReference>
<evidence type="ECO:0000256" key="5">
    <source>
        <dbReference type="ARBA" id="ARBA00022741"/>
    </source>
</evidence>
<dbReference type="SMART" id="SM00388">
    <property type="entry name" value="HisKA"/>
    <property type="match status" value="1"/>
</dbReference>
<organism evidence="13">
    <name type="scientific">hydrothermal vent metagenome</name>
    <dbReference type="NCBI Taxonomy" id="652676"/>
    <lineage>
        <taxon>unclassified sequences</taxon>
        <taxon>metagenomes</taxon>
        <taxon>ecological metagenomes</taxon>
    </lineage>
</organism>
<keyword evidence="7" id="KW-0067">ATP-binding</keyword>
<dbReference type="SUPFAM" id="SSF47384">
    <property type="entry name" value="Homodimeric domain of signal transducing histidine kinase"/>
    <property type="match status" value="1"/>
</dbReference>
<dbReference type="PROSITE" id="PS50109">
    <property type="entry name" value="HIS_KIN"/>
    <property type="match status" value="1"/>
</dbReference>
<evidence type="ECO:0000259" key="12">
    <source>
        <dbReference type="PROSITE" id="PS50110"/>
    </source>
</evidence>
<evidence type="ECO:0000256" key="7">
    <source>
        <dbReference type="ARBA" id="ARBA00022840"/>
    </source>
</evidence>
<accession>A0A3B0R791</accession>
<reference evidence="13" key="1">
    <citation type="submission" date="2018-06" db="EMBL/GenBank/DDBJ databases">
        <authorList>
            <person name="Zhirakovskaya E."/>
        </authorList>
    </citation>
    <scope>NUCLEOTIDE SEQUENCE</scope>
</reference>
<dbReference type="InterPro" id="IPR003661">
    <property type="entry name" value="HisK_dim/P_dom"/>
</dbReference>
<dbReference type="CDD" id="cd16922">
    <property type="entry name" value="HATPase_EvgS-ArcB-TorS-like"/>
    <property type="match status" value="1"/>
</dbReference>
<dbReference type="SUPFAM" id="SSF52172">
    <property type="entry name" value="CheY-like"/>
    <property type="match status" value="1"/>
</dbReference>
<dbReference type="EMBL" id="UOEC01000028">
    <property type="protein sequence ID" value="VAV87367.1"/>
    <property type="molecule type" value="Genomic_DNA"/>
</dbReference>
<evidence type="ECO:0000256" key="3">
    <source>
        <dbReference type="ARBA" id="ARBA00022553"/>
    </source>
</evidence>
<evidence type="ECO:0000256" key="6">
    <source>
        <dbReference type="ARBA" id="ARBA00022777"/>
    </source>
</evidence>
<evidence type="ECO:0000259" key="11">
    <source>
        <dbReference type="PROSITE" id="PS50109"/>
    </source>
</evidence>
<keyword evidence="4" id="KW-0808">Transferase</keyword>
<dbReference type="SMART" id="SM00387">
    <property type="entry name" value="HATPase_c"/>
    <property type="match status" value="1"/>
</dbReference>
<feature type="domain" description="Histidine kinase" evidence="11">
    <location>
        <begin position="108"/>
        <end position="334"/>
    </location>
</feature>
<dbReference type="Gene3D" id="1.10.287.130">
    <property type="match status" value="1"/>
</dbReference>
<dbReference type="CDD" id="cd00082">
    <property type="entry name" value="HisKA"/>
    <property type="match status" value="1"/>
</dbReference>
<keyword evidence="9" id="KW-0175">Coiled coil</keyword>
<dbReference type="Pfam" id="PF00072">
    <property type="entry name" value="Response_reg"/>
    <property type="match status" value="1"/>
</dbReference>
<proteinExistence type="predicted"/>
<dbReference type="FunFam" id="3.30.565.10:FF:000010">
    <property type="entry name" value="Sensor histidine kinase RcsC"/>
    <property type="match status" value="1"/>
</dbReference>
<gene>
    <name evidence="13" type="ORF">MNBD_ALPHA08-1291</name>
</gene>
<dbReference type="InterPro" id="IPR001789">
    <property type="entry name" value="Sig_transdc_resp-reg_receiver"/>
</dbReference>
<comment type="catalytic activity">
    <reaction evidence="1">
        <text>ATP + protein L-histidine = ADP + protein N-phospho-L-histidine.</text>
        <dbReference type="EC" id="2.7.13.3"/>
    </reaction>
</comment>
<dbReference type="InterPro" id="IPR036097">
    <property type="entry name" value="HisK_dim/P_sf"/>
</dbReference>
<evidence type="ECO:0000256" key="9">
    <source>
        <dbReference type="SAM" id="Coils"/>
    </source>
</evidence>
<dbReference type="Gene3D" id="3.30.565.10">
    <property type="entry name" value="Histidine kinase-like ATPase, C-terminal domain"/>
    <property type="match status" value="1"/>
</dbReference>
<dbReference type="PROSITE" id="PS50110">
    <property type="entry name" value="RESPONSE_REGULATORY"/>
    <property type="match status" value="1"/>
</dbReference>
<dbReference type="InterPro" id="IPR011006">
    <property type="entry name" value="CheY-like_superfamily"/>
</dbReference>
<dbReference type="FunFam" id="1.10.287.130:FF:000002">
    <property type="entry name" value="Two-component osmosensing histidine kinase"/>
    <property type="match status" value="1"/>
</dbReference>
<sequence length="622" mass="68274">MRKNKNPRMIAIAKPAIRISVAFLGVICASALSIVLLYQVFSPGAPEPRGFAALIGVILAIYAASSVLYIWHTTYRRFSALNTAMEDLKQAQIEADAANQAKSRFLAKMSHEIRTPMNGVLGMNALLLDTDLSDEQYSYADAVGSSARALLSIIDEILDSSKVESGTVDLEEKWLDPVELIEQVTELLSPRAHAKGIEIACHISPDIPAKIKADSHKLRQILINLAGNAIKFTEKGGVTVSLELIDGKGGQQNSNNTEIRFSVADTGIGISRNDQSKIFELYAQTEEGAHEKYGGTGLGLPISQQLVQTMGGKINIHSAPDKGAVFSFLLDFETKNNKTVKPTEDLSGKLIMCAVPAGPTRNIIKSYLSDYDAKVTEISNPNDLKTGRQKADHIIIDERDETVIRKWLAKAAAHAPHARVWLLLQPEQRRQLRDVFEDSHAGYFVKPVRRKTLLKQLGVAGSDPIDRAVKALRKKVNETKHIDLPVLNVLLAEDNPINAMLARTMLEKSGHKITHVVNGQHAVDLVVESFDQAAEVDKLDLVLMDVFMPKMNGLDSTRAIRLAERKAKRADRLPILALTANARPEDQTDCLEAGMDGYLSKPFDQHDLEKAIASLVSQTRAA</sequence>
<dbReference type="Pfam" id="PF00512">
    <property type="entry name" value="HisKA"/>
    <property type="match status" value="1"/>
</dbReference>
<dbReference type="GO" id="GO:0005524">
    <property type="term" value="F:ATP binding"/>
    <property type="evidence" value="ECO:0007669"/>
    <property type="project" value="UniProtKB-KW"/>
</dbReference>
<keyword evidence="10" id="KW-0472">Membrane</keyword>
<feature type="transmembrane region" description="Helical" evidence="10">
    <location>
        <begin position="21"/>
        <end position="39"/>
    </location>
</feature>
<evidence type="ECO:0000256" key="4">
    <source>
        <dbReference type="ARBA" id="ARBA00022679"/>
    </source>
</evidence>
<dbReference type="InterPro" id="IPR036890">
    <property type="entry name" value="HATPase_C_sf"/>
</dbReference>
<evidence type="ECO:0000256" key="8">
    <source>
        <dbReference type="ARBA" id="ARBA00023012"/>
    </source>
</evidence>
<evidence type="ECO:0000256" key="1">
    <source>
        <dbReference type="ARBA" id="ARBA00000085"/>
    </source>
</evidence>
<feature type="domain" description="Response regulatory" evidence="12">
    <location>
        <begin position="488"/>
        <end position="616"/>
    </location>
</feature>
<evidence type="ECO:0000256" key="2">
    <source>
        <dbReference type="ARBA" id="ARBA00012438"/>
    </source>
</evidence>
<keyword evidence="8" id="KW-0902">Two-component regulatory system</keyword>
<dbReference type="AlphaFoldDB" id="A0A3B0R791"/>
<keyword evidence="3" id="KW-0597">Phosphoprotein</keyword>
<evidence type="ECO:0000256" key="10">
    <source>
        <dbReference type="SAM" id="Phobius"/>
    </source>
</evidence>
<feature type="transmembrane region" description="Helical" evidence="10">
    <location>
        <begin position="51"/>
        <end position="71"/>
    </location>
</feature>
<name>A0A3B0R791_9ZZZZ</name>
<dbReference type="EC" id="2.7.13.3" evidence="2"/>
<dbReference type="PANTHER" id="PTHR45339:SF1">
    <property type="entry name" value="HYBRID SIGNAL TRANSDUCTION HISTIDINE KINASE J"/>
    <property type="match status" value="1"/>
</dbReference>
<dbReference type="Gene3D" id="3.40.50.2300">
    <property type="match status" value="1"/>
</dbReference>
<evidence type="ECO:0000313" key="13">
    <source>
        <dbReference type="EMBL" id="VAV87367.1"/>
    </source>
</evidence>
<dbReference type="SMART" id="SM00448">
    <property type="entry name" value="REC"/>
    <property type="match status" value="1"/>
</dbReference>
<feature type="coiled-coil region" evidence="9">
    <location>
        <begin position="81"/>
        <end position="108"/>
    </location>
</feature>
<keyword evidence="5" id="KW-0547">Nucleotide-binding</keyword>
<dbReference type="Pfam" id="PF02518">
    <property type="entry name" value="HATPase_c"/>
    <property type="match status" value="1"/>
</dbReference>
<dbReference type="InterPro" id="IPR004358">
    <property type="entry name" value="Sig_transdc_His_kin-like_C"/>
</dbReference>
<dbReference type="CDD" id="cd17546">
    <property type="entry name" value="REC_hyHK_CKI1_RcsC-like"/>
    <property type="match status" value="1"/>
</dbReference>
<keyword evidence="6 13" id="KW-0418">Kinase</keyword>
<dbReference type="InterPro" id="IPR005467">
    <property type="entry name" value="His_kinase_dom"/>
</dbReference>
<dbReference type="GO" id="GO:0000155">
    <property type="term" value="F:phosphorelay sensor kinase activity"/>
    <property type="evidence" value="ECO:0007669"/>
    <property type="project" value="InterPro"/>
</dbReference>
<dbReference type="PANTHER" id="PTHR45339">
    <property type="entry name" value="HYBRID SIGNAL TRANSDUCTION HISTIDINE KINASE J"/>
    <property type="match status" value="1"/>
</dbReference>
<keyword evidence="10" id="KW-1133">Transmembrane helix</keyword>